<organism evidence="6 7">
    <name type="scientific">Thermoactinomyces daqus</name>
    <dbReference type="NCBI Taxonomy" id="1329516"/>
    <lineage>
        <taxon>Bacteria</taxon>
        <taxon>Bacillati</taxon>
        <taxon>Bacillota</taxon>
        <taxon>Bacilli</taxon>
        <taxon>Bacillales</taxon>
        <taxon>Thermoactinomycetaceae</taxon>
        <taxon>Thermoactinomyces</taxon>
    </lineage>
</organism>
<dbReference type="SUPFAM" id="SSF53850">
    <property type="entry name" value="Periplasmic binding protein-like II"/>
    <property type="match status" value="1"/>
</dbReference>
<dbReference type="GO" id="GO:0005829">
    <property type="term" value="C:cytosol"/>
    <property type="evidence" value="ECO:0007669"/>
    <property type="project" value="TreeGrafter"/>
</dbReference>
<dbReference type="PRINTS" id="PR00039">
    <property type="entry name" value="HTHLYSR"/>
</dbReference>
<keyword evidence="7" id="KW-1185">Reference proteome</keyword>
<dbReference type="SUPFAM" id="SSF46785">
    <property type="entry name" value="Winged helix' DNA-binding domain"/>
    <property type="match status" value="1"/>
</dbReference>
<evidence type="ECO:0000313" key="7">
    <source>
        <dbReference type="Proteomes" id="UP000530514"/>
    </source>
</evidence>
<keyword evidence="4" id="KW-0804">Transcription</keyword>
<dbReference type="PROSITE" id="PS50931">
    <property type="entry name" value="HTH_LYSR"/>
    <property type="match status" value="1"/>
</dbReference>
<dbReference type="InterPro" id="IPR036390">
    <property type="entry name" value="WH_DNA-bd_sf"/>
</dbReference>
<dbReference type="Pfam" id="PF03466">
    <property type="entry name" value="LysR_substrate"/>
    <property type="match status" value="1"/>
</dbReference>
<dbReference type="InterPro" id="IPR036388">
    <property type="entry name" value="WH-like_DNA-bd_sf"/>
</dbReference>
<comment type="similarity">
    <text evidence="1">Belongs to the LysR transcriptional regulatory family.</text>
</comment>
<dbReference type="Proteomes" id="UP000530514">
    <property type="component" value="Unassembled WGS sequence"/>
</dbReference>
<accession>A0A7W2AK96</accession>
<feature type="domain" description="HTH lysR-type" evidence="5">
    <location>
        <begin position="1"/>
        <end position="56"/>
    </location>
</feature>
<reference evidence="6 7" key="1">
    <citation type="submission" date="2020-07" db="EMBL/GenBank/DDBJ databases">
        <authorList>
            <person name="Feng H."/>
        </authorList>
    </citation>
    <scope>NUCLEOTIDE SEQUENCE [LARGE SCALE GENOMIC DNA]</scope>
    <source>
        <strain evidence="7">s-11</strain>
    </source>
</reference>
<dbReference type="Gene3D" id="1.10.10.10">
    <property type="entry name" value="Winged helix-like DNA-binding domain superfamily/Winged helix DNA-binding domain"/>
    <property type="match status" value="1"/>
</dbReference>
<dbReference type="CDD" id="cd05466">
    <property type="entry name" value="PBP2_LTTR_substrate"/>
    <property type="match status" value="1"/>
</dbReference>
<dbReference type="GO" id="GO:0003677">
    <property type="term" value="F:DNA binding"/>
    <property type="evidence" value="ECO:0007669"/>
    <property type="project" value="UniProtKB-KW"/>
</dbReference>
<evidence type="ECO:0000256" key="2">
    <source>
        <dbReference type="ARBA" id="ARBA00023015"/>
    </source>
</evidence>
<name>A0A7W2AK96_9BACL</name>
<dbReference type="OrthoDB" id="9803735at2"/>
<evidence type="ECO:0000256" key="3">
    <source>
        <dbReference type="ARBA" id="ARBA00023125"/>
    </source>
</evidence>
<dbReference type="Pfam" id="PF00126">
    <property type="entry name" value="HTH_1"/>
    <property type="match status" value="1"/>
</dbReference>
<proteinExistence type="inferred from homology"/>
<dbReference type="InterPro" id="IPR005119">
    <property type="entry name" value="LysR_subst-bd"/>
</dbReference>
<dbReference type="FunFam" id="1.10.10.10:FF:000001">
    <property type="entry name" value="LysR family transcriptional regulator"/>
    <property type="match status" value="1"/>
</dbReference>
<dbReference type="EMBL" id="JACEIP010000068">
    <property type="protein sequence ID" value="MBA4544708.1"/>
    <property type="molecule type" value="Genomic_DNA"/>
</dbReference>
<keyword evidence="3" id="KW-0238">DNA-binding</keyword>
<evidence type="ECO:0000256" key="1">
    <source>
        <dbReference type="ARBA" id="ARBA00009437"/>
    </source>
</evidence>
<dbReference type="InterPro" id="IPR000847">
    <property type="entry name" value="LysR_HTH_N"/>
</dbReference>
<dbReference type="AlphaFoldDB" id="A0A7W2AK96"/>
<dbReference type="InterPro" id="IPR050950">
    <property type="entry name" value="HTH-type_LysR_regulators"/>
</dbReference>
<dbReference type="RefSeq" id="WP_033102464.1">
    <property type="nucleotide sequence ID" value="NZ_JACEIP010000068.1"/>
</dbReference>
<gene>
    <name evidence="6" type="ORF">H1164_18020</name>
</gene>
<sequence>MNEQQLITFIEVAHKRHFRHAAETLNLTQPAVSAQIRSLEEELGTTLFYRSQVKLTAGGVLFYPYAQKILDLMQEGREVITEEKEKAHSPVTIGTTACLSLAIVSRISKYFQTGSPGLPLKILNLRTEKMMKLLQEGQIELGIAYSYSPLPSQVEKKTLFYDSFTLIDSATRPVINNKRSFLPLKELDKLPMISFAGATTERDLLNEIMRRYGIELNIQIELSSVEEIKRLVAEGFGTALIPGLALGSGDFRLRHIRVTQFEHTLPVFLYFLKRRYLPRAIRQLIHDISGIYPVESEE</sequence>
<keyword evidence="2" id="KW-0805">Transcription regulation</keyword>
<dbReference type="Gene3D" id="3.40.190.290">
    <property type="match status" value="1"/>
</dbReference>
<dbReference type="PANTHER" id="PTHR30419">
    <property type="entry name" value="HTH-TYPE TRANSCRIPTIONAL REGULATOR YBHD"/>
    <property type="match status" value="1"/>
</dbReference>
<evidence type="ECO:0000313" key="6">
    <source>
        <dbReference type="EMBL" id="MBA4544708.1"/>
    </source>
</evidence>
<protein>
    <submittedName>
        <fullName evidence="6">LysR family transcriptional regulator</fullName>
    </submittedName>
</protein>
<evidence type="ECO:0000259" key="5">
    <source>
        <dbReference type="PROSITE" id="PS50931"/>
    </source>
</evidence>
<comment type="caution">
    <text evidence="6">The sequence shown here is derived from an EMBL/GenBank/DDBJ whole genome shotgun (WGS) entry which is preliminary data.</text>
</comment>
<dbReference type="GO" id="GO:0003700">
    <property type="term" value="F:DNA-binding transcription factor activity"/>
    <property type="evidence" value="ECO:0007669"/>
    <property type="project" value="InterPro"/>
</dbReference>
<evidence type="ECO:0000256" key="4">
    <source>
        <dbReference type="ARBA" id="ARBA00023163"/>
    </source>
</evidence>